<keyword evidence="3" id="KW-0285">Flavoprotein</keyword>
<name>A0A8S1JCQ8_9CHLO</name>
<dbReference type="EMBL" id="CAJHUC010002954">
    <property type="protein sequence ID" value="CAD7704784.1"/>
    <property type="molecule type" value="Genomic_DNA"/>
</dbReference>
<evidence type="ECO:0000313" key="8">
    <source>
        <dbReference type="Proteomes" id="UP000708148"/>
    </source>
</evidence>
<dbReference type="Gene3D" id="3.50.50.60">
    <property type="entry name" value="FAD/NAD(P)-binding domain"/>
    <property type="match status" value="1"/>
</dbReference>
<evidence type="ECO:0000259" key="6">
    <source>
        <dbReference type="PROSITE" id="PS00624"/>
    </source>
</evidence>
<evidence type="ECO:0000256" key="5">
    <source>
        <dbReference type="PIRSR" id="PIRSR000137-2"/>
    </source>
</evidence>
<dbReference type="Proteomes" id="UP000708148">
    <property type="component" value="Unassembled WGS sequence"/>
</dbReference>
<keyword evidence="8" id="KW-1185">Reference proteome</keyword>
<dbReference type="GO" id="GO:0050660">
    <property type="term" value="F:flavin adenine dinucleotide binding"/>
    <property type="evidence" value="ECO:0007669"/>
    <property type="project" value="InterPro"/>
</dbReference>
<evidence type="ECO:0000256" key="1">
    <source>
        <dbReference type="ARBA" id="ARBA00001974"/>
    </source>
</evidence>
<sequence length="615" mass="65808">MGALRPRSLRLGGPVPQRLAPTVHARSALLARSQLRPAARGRPVGALTVSGDASVGGKYDYIVVGGGTAGCILANRLTAAGDKRVLVLEAGPIDTSFNVTTPAGIARLFMSDLDWNLFSNKQEKAGQREIYLARGKLMGGSSCTNATLYLRGDASDYDEWGVAGWGAKEALEWFKKSEDNARGRSEHHGVGGVMSVEDPRYRNDLYDRFFGAAQDVGLPRNPDFNDWRFGQMGFGEFQVTQKRGVRADLYSRCLKPAMRRKNLQVEPNAVVTKVEVDKQNGELRVVGVTYAPNGKDGARVSVELAAGGEVLLSAGAVHSPHILMLSGIGPRASLQQAGVDLTIDLPAVGQHLQDHPAVLSAFRMKSEHADKAMTTKVYNKKGKVRKRTILNYLLRRRGPLTTTGCDRGAFVDTTGSGRADLQMRFPAGYALDPDGVGSYVKFAELTEKGEAWPPGITFQVIACRPKSRGSIGLKSKDPFEAPTLDPGFLTDEAGADRATLRAGLRLSRRMTTSRQLAPLLWYEGYPGPNVTSDDQLDEYISKTLHSANALVGSCRMGSPGNGSSVVGPDLAVHGVSGLRVVDASVMPVIPGGQTGAPTAMIAERAAHMILKGSSA</sequence>
<evidence type="ECO:0000313" key="7">
    <source>
        <dbReference type="EMBL" id="CAD7704784.1"/>
    </source>
</evidence>
<keyword evidence="4 5" id="KW-0274">FAD</keyword>
<dbReference type="GO" id="GO:0016020">
    <property type="term" value="C:membrane"/>
    <property type="evidence" value="ECO:0007669"/>
    <property type="project" value="TreeGrafter"/>
</dbReference>
<comment type="cofactor">
    <cofactor evidence="1 5">
        <name>FAD</name>
        <dbReference type="ChEBI" id="CHEBI:57692"/>
    </cofactor>
</comment>
<evidence type="ECO:0000256" key="3">
    <source>
        <dbReference type="ARBA" id="ARBA00022630"/>
    </source>
</evidence>
<feature type="binding site" evidence="5">
    <location>
        <position position="271"/>
    </location>
    <ligand>
        <name>FAD</name>
        <dbReference type="ChEBI" id="CHEBI:57692"/>
    </ligand>
</feature>
<dbReference type="InterPro" id="IPR007867">
    <property type="entry name" value="GMC_OxRtase_C"/>
</dbReference>
<proteinExistence type="inferred from homology"/>
<gene>
    <name evidence="7" type="ORF">OSTQU699_LOCUS10139</name>
</gene>
<dbReference type="GO" id="GO:0019285">
    <property type="term" value="P:glycine betaine biosynthetic process from choline"/>
    <property type="evidence" value="ECO:0007669"/>
    <property type="project" value="TreeGrafter"/>
</dbReference>
<dbReference type="SUPFAM" id="SSF54373">
    <property type="entry name" value="FAD-linked reductases, C-terminal domain"/>
    <property type="match status" value="1"/>
</dbReference>
<reference evidence="7" key="1">
    <citation type="submission" date="2020-12" db="EMBL/GenBank/DDBJ databases">
        <authorList>
            <person name="Iha C."/>
        </authorList>
    </citation>
    <scope>NUCLEOTIDE SEQUENCE</scope>
</reference>
<dbReference type="PANTHER" id="PTHR11552">
    <property type="entry name" value="GLUCOSE-METHANOL-CHOLINE GMC OXIDOREDUCTASE"/>
    <property type="match status" value="1"/>
</dbReference>
<dbReference type="OrthoDB" id="269227at2759"/>
<dbReference type="InterPro" id="IPR000172">
    <property type="entry name" value="GMC_OxRdtase_N"/>
</dbReference>
<dbReference type="Pfam" id="PF05199">
    <property type="entry name" value="GMC_oxred_C"/>
    <property type="match status" value="1"/>
</dbReference>
<accession>A0A8S1JCQ8</accession>
<evidence type="ECO:0000256" key="2">
    <source>
        <dbReference type="ARBA" id="ARBA00010790"/>
    </source>
</evidence>
<dbReference type="GO" id="GO:0008812">
    <property type="term" value="F:choline dehydrogenase activity"/>
    <property type="evidence" value="ECO:0007669"/>
    <property type="project" value="TreeGrafter"/>
</dbReference>
<protein>
    <recommendedName>
        <fullName evidence="6">Glucose-methanol-choline oxidoreductase N-terminal domain-containing protein</fullName>
    </recommendedName>
</protein>
<comment type="similarity">
    <text evidence="2">Belongs to the GMC oxidoreductase family.</text>
</comment>
<organism evidence="7 8">
    <name type="scientific">Ostreobium quekettii</name>
    <dbReference type="NCBI Taxonomy" id="121088"/>
    <lineage>
        <taxon>Eukaryota</taxon>
        <taxon>Viridiplantae</taxon>
        <taxon>Chlorophyta</taxon>
        <taxon>core chlorophytes</taxon>
        <taxon>Ulvophyceae</taxon>
        <taxon>TCBD clade</taxon>
        <taxon>Bryopsidales</taxon>
        <taxon>Ostreobineae</taxon>
        <taxon>Ostreobiaceae</taxon>
        <taxon>Ostreobium</taxon>
    </lineage>
</organism>
<comment type="caution">
    <text evidence="7">The sequence shown here is derived from an EMBL/GenBank/DDBJ whole genome shotgun (WGS) entry which is preliminary data.</text>
</comment>
<dbReference type="InterPro" id="IPR036188">
    <property type="entry name" value="FAD/NAD-bd_sf"/>
</dbReference>
<dbReference type="Gene3D" id="3.30.560.10">
    <property type="entry name" value="Glucose Oxidase, domain 3"/>
    <property type="match status" value="1"/>
</dbReference>
<dbReference type="PANTHER" id="PTHR11552:SF147">
    <property type="entry name" value="CHOLINE DEHYDROGENASE, MITOCHONDRIAL"/>
    <property type="match status" value="1"/>
</dbReference>
<evidence type="ECO:0000256" key="4">
    <source>
        <dbReference type="ARBA" id="ARBA00022827"/>
    </source>
</evidence>
<dbReference type="AlphaFoldDB" id="A0A8S1JCQ8"/>
<dbReference type="PROSITE" id="PS00624">
    <property type="entry name" value="GMC_OXRED_2"/>
    <property type="match status" value="1"/>
</dbReference>
<feature type="domain" description="Glucose-methanol-choline oxidoreductase N-terminal" evidence="6">
    <location>
        <begin position="315"/>
        <end position="329"/>
    </location>
</feature>
<dbReference type="InterPro" id="IPR012132">
    <property type="entry name" value="GMC_OxRdtase"/>
</dbReference>
<dbReference type="SUPFAM" id="SSF51905">
    <property type="entry name" value="FAD/NAD(P)-binding domain"/>
    <property type="match status" value="1"/>
</dbReference>
<dbReference type="Pfam" id="PF00732">
    <property type="entry name" value="GMC_oxred_N"/>
    <property type="match status" value="1"/>
</dbReference>
<dbReference type="PIRSF" id="PIRSF000137">
    <property type="entry name" value="Alcohol_oxidase"/>
    <property type="match status" value="1"/>
</dbReference>